<name>A0A8S5TPC1_9CAUD</name>
<sequence>MNEIYAKTKTYLINEIAEDARGVLSAIEGKDPVAVDDMDVLEYCHSIATDMVTLETVAMVAALVPGFLGSGGERAHEASD</sequence>
<proteinExistence type="predicted"/>
<accession>A0A8S5TPC1</accession>
<reference evidence="1" key="1">
    <citation type="journal article" date="2021" name="Proc. Natl. Acad. Sci. U.S.A.">
        <title>A Catalog of Tens of Thousands of Viruses from Human Metagenomes Reveals Hidden Associations with Chronic Diseases.</title>
        <authorList>
            <person name="Tisza M.J."/>
            <person name="Buck C.B."/>
        </authorList>
    </citation>
    <scope>NUCLEOTIDE SEQUENCE</scope>
    <source>
        <strain evidence="1">CtPrm3</strain>
    </source>
</reference>
<organism evidence="1">
    <name type="scientific">Siphoviridae sp. ctPrm3</name>
    <dbReference type="NCBI Taxonomy" id="2827864"/>
    <lineage>
        <taxon>Viruses</taxon>
        <taxon>Duplodnaviria</taxon>
        <taxon>Heunggongvirae</taxon>
        <taxon>Uroviricota</taxon>
        <taxon>Caudoviricetes</taxon>
    </lineage>
</organism>
<evidence type="ECO:0000313" key="1">
    <source>
        <dbReference type="EMBL" id="DAF64971.1"/>
    </source>
</evidence>
<protein>
    <submittedName>
        <fullName evidence="1">Uncharacterized protein</fullName>
    </submittedName>
</protein>
<dbReference type="EMBL" id="BK032870">
    <property type="protein sequence ID" value="DAF64971.1"/>
    <property type="molecule type" value="Genomic_DNA"/>
</dbReference>